<dbReference type="AlphaFoldDB" id="A0AAD6HLJ0"/>
<gene>
    <name evidence="2" type="ORF">N7493_006019</name>
</gene>
<feature type="signal peptide" evidence="1">
    <location>
        <begin position="1"/>
        <end position="20"/>
    </location>
</feature>
<protein>
    <submittedName>
        <fullName evidence="2">Uncharacterized protein</fullName>
    </submittedName>
</protein>
<reference evidence="2" key="1">
    <citation type="journal article" date="2023" name="IMA Fungus">
        <title>Comparative genomic study of the Penicillium genus elucidates a diverse pangenome and 15 lateral gene transfer events.</title>
        <authorList>
            <person name="Petersen C."/>
            <person name="Sorensen T."/>
            <person name="Nielsen M.R."/>
            <person name="Sondergaard T.E."/>
            <person name="Sorensen J.L."/>
            <person name="Fitzpatrick D.A."/>
            <person name="Frisvad J.C."/>
            <person name="Nielsen K.L."/>
        </authorList>
    </citation>
    <scope>NUCLEOTIDE SEQUENCE</scope>
    <source>
        <strain evidence="2">IBT 17514</strain>
    </source>
</reference>
<accession>A0AAD6HLJ0</accession>
<sequence length="84" mass="9507">MALGFQVIVLPIILASMVLTLEKNVSPKLNGVPLIDNVIEKFWYNKYFKVSQLAANEKNASKVMTNTEKREDGLIFNFNATMRS</sequence>
<dbReference type="Proteomes" id="UP001215712">
    <property type="component" value="Unassembled WGS sequence"/>
</dbReference>
<name>A0AAD6HLJ0_9EURO</name>
<comment type="caution">
    <text evidence="2">The sequence shown here is derived from an EMBL/GenBank/DDBJ whole genome shotgun (WGS) entry which is preliminary data.</text>
</comment>
<evidence type="ECO:0000313" key="2">
    <source>
        <dbReference type="EMBL" id="KAJ5726992.1"/>
    </source>
</evidence>
<dbReference type="EMBL" id="JAQJAN010000007">
    <property type="protein sequence ID" value="KAJ5726992.1"/>
    <property type="molecule type" value="Genomic_DNA"/>
</dbReference>
<proteinExistence type="predicted"/>
<keyword evidence="3" id="KW-1185">Reference proteome</keyword>
<organism evidence="2 3">
    <name type="scientific">Penicillium malachiteum</name>
    <dbReference type="NCBI Taxonomy" id="1324776"/>
    <lineage>
        <taxon>Eukaryota</taxon>
        <taxon>Fungi</taxon>
        <taxon>Dikarya</taxon>
        <taxon>Ascomycota</taxon>
        <taxon>Pezizomycotina</taxon>
        <taxon>Eurotiomycetes</taxon>
        <taxon>Eurotiomycetidae</taxon>
        <taxon>Eurotiales</taxon>
        <taxon>Aspergillaceae</taxon>
        <taxon>Penicillium</taxon>
    </lineage>
</organism>
<evidence type="ECO:0000313" key="3">
    <source>
        <dbReference type="Proteomes" id="UP001215712"/>
    </source>
</evidence>
<feature type="chain" id="PRO_5041955289" evidence="1">
    <location>
        <begin position="21"/>
        <end position="84"/>
    </location>
</feature>
<keyword evidence="1" id="KW-0732">Signal</keyword>
<reference evidence="2" key="2">
    <citation type="submission" date="2023-01" db="EMBL/GenBank/DDBJ databases">
        <authorList>
            <person name="Petersen C."/>
        </authorList>
    </citation>
    <scope>NUCLEOTIDE SEQUENCE</scope>
    <source>
        <strain evidence="2">IBT 17514</strain>
    </source>
</reference>
<evidence type="ECO:0000256" key="1">
    <source>
        <dbReference type="SAM" id="SignalP"/>
    </source>
</evidence>